<reference evidence="1 2" key="1">
    <citation type="submission" date="2015-09" db="EMBL/GenBank/DDBJ databases">
        <title>Trachymyrmex cornetzi WGS genome.</title>
        <authorList>
            <person name="Nygaard S."/>
            <person name="Hu H."/>
            <person name="Boomsma J."/>
            <person name="Zhang G."/>
        </authorList>
    </citation>
    <scope>NUCLEOTIDE SEQUENCE [LARGE SCALE GENOMIC DNA]</scope>
    <source>
        <strain evidence="1">Tcor2-1</strain>
        <tissue evidence="1">Whole body</tissue>
    </source>
</reference>
<dbReference type="EMBL" id="KQ981075">
    <property type="protein sequence ID" value="KYN09781.1"/>
    <property type="molecule type" value="Genomic_DNA"/>
</dbReference>
<feature type="non-terminal residue" evidence="1">
    <location>
        <position position="1"/>
    </location>
</feature>
<dbReference type="AlphaFoldDB" id="A0A151ISM6"/>
<dbReference type="Proteomes" id="UP000078492">
    <property type="component" value="Unassembled WGS sequence"/>
</dbReference>
<accession>A0A151ISM6</accession>
<name>A0A151ISM6_9HYME</name>
<proteinExistence type="predicted"/>
<protein>
    <submittedName>
        <fullName evidence="1">Uncharacterized protein</fullName>
    </submittedName>
</protein>
<sequence length="160" mass="17122">IICLRLECPSSREVCGLKCRQGEEDNAAITTTGGPDVVLGNASRFYSDRTDSRKPESYGLRGKSVIERFLPHTGPRITSTSELFFFRSKRTKATKAGKGLGGLGSGNMGGAQVPGSGEYLLISKTTLFLSHSSPLSLSLSLSPLPHSPGRKEVPRWLALG</sequence>
<evidence type="ECO:0000313" key="1">
    <source>
        <dbReference type="EMBL" id="KYN09781.1"/>
    </source>
</evidence>
<organism evidence="1 2">
    <name type="scientific">Trachymyrmex cornetzi</name>
    <dbReference type="NCBI Taxonomy" id="471704"/>
    <lineage>
        <taxon>Eukaryota</taxon>
        <taxon>Metazoa</taxon>
        <taxon>Ecdysozoa</taxon>
        <taxon>Arthropoda</taxon>
        <taxon>Hexapoda</taxon>
        <taxon>Insecta</taxon>
        <taxon>Pterygota</taxon>
        <taxon>Neoptera</taxon>
        <taxon>Endopterygota</taxon>
        <taxon>Hymenoptera</taxon>
        <taxon>Apocrita</taxon>
        <taxon>Aculeata</taxon>
        <taxon>Formicoidea</taxon>
        <taxon>Formicidae</taxon>
        <taxon>Myrmicinae</taxon>
        <taxon>Trachymyrmex</taxon>
    </lineage>
</organism>
<keyword evidence="2" id="KW-1185">Reference proteome</keyword>
<evidence type="ECO:0000313" key="2">
    <source>
        <dbReference type="Proteomes" id="UP000078492"/>
    </source>
</evidence>
<gene>
    <name evidence="1" type="ORF">ALC57_18099</name>
</gene>